<dbReference type="PROSITE" id="PS50090">
    <property type="entry name" value="MYB_LIKE"/>
    <property type="match status" value="2"/>
</dbReference>
<dbReference type="InterPro" id="IPR011989">
    <property type="entry name" value="ARM-like"/>
</dbReference>
<protein>
    <submittedName>
        <fullName evidence="4">Uncharacterized protein</fullName>
    </submittedName>
</protein>
<dbReference type="PROSITE" id="PS51294">
    <property type="entry name" value="HTH_MYB"/>
    <property type="match status" value="1"/>
</dbReference>
<dbReference type="EMBL" id="UYJE01006158">
    <property type="protein sequence ID" value="VDI43571.1"/>
    <property type="molecule type" value="Genomic_DNA"/>
</dbReference>
<feature type="region of interest" description="Disordered" evidence="1">
    <location>
        <begin position="941"/>
        <end position="1048"/>
    </location>
</feature>
<name>A0A8B6F2E3_MYTGA</name>
<feature type="region of interest" description="Disordered" evidence="1">
    <location>
        <begin position="1073"/>
        <end position="1092"/>
    </location>
</feature>
<dbReference type="InterPro" id="IPR001005">
    <property type="entry name" value="SANT/Myb"/>
</dbReference>
<dbReference type="PANTHER" id="PTHR14014">
    <property type="entry name" value="TELOMERE REPEATS-BINDING BOUQUET FORMATION PROTEIN 1"/>
    <property type="match status" value="1"/>
</dbReference>
<reference evidence="4" key="1">
    <citation type="submission" date="2018-11" db="EMBL/GenBank/DDBJ databases">
        <authorList>
            <person name="Alioto T."/>
            <person name="Alioto T."/>
        </authorList>
    </citation>
    <scope>NUCLEOTIDE SEQUENCE</scope>
</reference>
<gene>
    <name evidence="4" type="ORF">MGAL_10B058952</name>
</gene>
<proteinExistence type="predicted"/>
<dbReference type="Proteomes" id="UP000596742">
    <property type="component" value="Unassembled WGS sequence"/>
</dbReference>
<dbReference type="Pfam" id="PF00249">
    <property type="entry name" value="Myb_DNA-binding"/>
    <property type="match status" value="1"/>
</dbReference>
<dbReference type="SUPFAM" id="SSF48371">
    <property type="entry name" value="ARM repeat"/>
    <property type="match status" value="1"/>
</dbReference>
<dbReference type="SMART" id="SM00717">
    <property type="entry name" value="SANT"/>
    <property type="match status" value="2"/>
</dbReference>
<dbReference type="InterPro" id="IPR042359">
    <property type="entry name" value="TERB1"/>
</dbReference>
<feature type="compositionally biased region" description="Low complexity" evidence="1">
    <location>
        <begin position="1181"/>
        <end position="1204"/>
    </location>
</feature>
<evidence type="ECO:0000313" key="4">
    <source>
        <dbReference type="EMBL" id="VDI43571.1"/>
    </source>
</evidence>
<feature type="region of interest" description="Disordered" evidence="1">
    <location>
        <begin position="1176"/>
        <end position="1205"/>
    </location>
</feature>
<dbReference type="Pfam" id="PF13921">
    <property type="entry name" value="Myb_DNA-bind_6"/>
    <property type="match status" value="1"/>
</dbReference>
<feature type="compositionally biased region" description="Polar residues" evidence="1">
    <location>
        <begin position="999"/>
        <end position="1027"/>
    </location>
</feature>
<keyword evidence="5" id="KW-1185">Reference proteome</keyword>
<evidence type="ECO:0000313" key="5">
    <source>
        <dbReference type="Proteomes" id="UP000596742"/>
    </source>
</evidence>
<dbReference type="CDD" id="cd11660">
    <property type="entry name" value="SANT_TRF"/>
    <property type="match status" value="2"/>
</dbReference>
<feature type="compositionally biased region" description="Basic and acidic residues" evidence="1">
    <location>
        <begin position="988"/>
        <end position="997"/>
    </location>
</feature>
<evidence type="ECO:0000256" key="1">
    <source>
        <dbReference type="SAM" id="MobiDB-lite"/>
    </source>
</evidence>
<evidence type="ECO:0000259" key="2">
    <source>
        <dbReference type="PROSITE" id="PS50090"/>
    </source>
</evidence>
<feature type="compositionally biased region" description="Polar residues" evidence="1">
    <location>
        <begin position="955"/>
        <end position="975"/>
    </location>
</feature>
<evidence type="ECO:0000259" key="3">
    <source>
        <dbReference type="PROSITE" id="PS51294"/>
    </source>
</evidence>
<feature type="domain" description="HTH myb-type" evidence="3">
    <location>
        <begin position="1381"/>
        <end position="1426"/>
    </location>
</feature>
<dbReference type="GO" id="GO:0070197">
    <property type="term" value="P:meiotic attachment of telomere to nuclear envelope"/>
    <property type="evidence" value="ECO:0007669"/>
    <property type="project" value="InterPro"/>
</dbReference>
<comment type="caution">
    <text evidence="4">The sequence shown here is derived from an EMBL/GenBank/DDBJ whole genome shotgun (WGS) entry which is preliminary data.</text>
</comment>
<feature type="compositionally biased region" description="Basic and acidic residues" evidence="1">
    <location>
        <begin position="905"/>
        <end position="914"/>
    </location>
</feature>
<dbReference type="GO" id="GO:0007129">
    <property type="term" value="P:homologous chromosome pairing at meiosis"/>
    <property type="evidence" value="ECO:0007669"/>
    <property type="project" value="TreeGrafter"/>
</dbReference>
<sequence length="1428" mass="161822">MEKKHQISEVKTDVRLLLECLKCQVDNPSAMKQAFRTLANIFNNIGTDEIKDYFRDLGGLDFITTFNKTVTNVEVKEAAIFCLGCAVENNIYSQKELTTIAQFMNLHKTLSDEKSTTRLKHASSYFLLTLVSNNSLGQSLAKKSLCLSDLLGLLRTSLPSVGRQDCWFDDAGTTGLELWSSVAAALCMCVNNPQNEENQRVCGFVLPYVFTVIQQHDSDVIRPLLSFIRFTVANNDKNQEQVKRCGGLNVLSDKLNQCVGKPIDKLSIQVINTIDACITDNVENAEEIGRLETVKTMVKLLDTDKISQDEKLQIVVTLVHAVEMSDQNKIYILEESGLFALMKSLNDIESGDEELFKAIKYLLQLCTKKTEEEPQNETAEMLDILKKTETMHKNSGLLFLHKINELSDRLQSFEEESAREFQQVTSPVSCSSEYHVNDLNNNSRTMHQNLESKRVLQFQNSVETPNKYGMSVNCLSRASTPCSEFKRNKIRLMAENQDLQGNHLNGFAQRTPSKLYMIQGTGNEMVPSNMYQTLQINPQNFTPIKSFRSGNIYMDGYSRMHDLVHSPNNVDNPTLLSRFKSIPNSKAIYLDNIGGQTNHYPPNYASNLRQNHNHIVENNQLSRNGNENIKSAYYNEVELSRLKPTIESDLNLEQREYQQYLNDSVQCQRTEDNFAIRSLDDSFVARVLDNSSVVRIQDKSFSGRKQGNNLILKDSDNSLPIPGIGRGQQTTDSHVQSFGTGQSYQHMNEKGDDSYRMEANCAVKNLKEVFDYDHKSGVISQFSCHDNTAKAKSTKQYFENPQVLYQNVTNDKHGKLDDIQHKTQRTENDLELQSANMDGHLYFAESIKHIEKSGIKIDINNNLTNPDDKNITKDYKQKTKEASFGQSSHSENKLNEEESVFLQGKQEKSRSITKPKKYEIRIIESEPKDKEKAVEVEMLLDSESNGKSIRESCHGDNSQGQGQDNFQEHNQNNTSLEREQGSNSSKSKKLEKVEERLPLQNTEPNGTIPRLSQTRLKSKSNGTTPRLRQTPLKRSENIDSSACPEERKVTDLGNDASLSLSVRKQKNSNAFDDDKFIKPVGRPLRPKTKTSVRKAEPFWKRSSNGYDSDSDCLSSGDEGSVFDKELVQTARHSVQPCGSRNSFLPLTPIRRRIAPGSGSLSTKNTRVLNIKPCRDQQSVCSSPGSSYTDTSISSSSPTNSPERSCPGCIGVKLNSRTFNIVLETSSFTCPSHRGIRQLERQYIKSLPPSTSSKVKRKPVLPMTGNQKRGLEVYDFSSDSNDGELTPPERMRDDLTIPSQIRQVFNGKRRRRVSFTEEEIQNLVNGVNSFGKSWALILQNFEFHESRTQVDLKDKYRGIEKMSGIIRSTPKPGRGKPFSMCEDRRLLRGVKQHGYNWKTILGSSTFSKERTSEDLRNRWRTLHRKHMKL</sequence>
<feature type="domain" description="Myb-like" evidence="2">
    <location>
        <begin position="1306"/>
        <end position="1359"/>
    </location>
</feature>
<dbReference type="SUPFAM" id="SSF46689">
    <property type="entry name" value="Homeodomain-like"/>
    <property type="match status" value="2"/>
</dbReference>
<dbReference type="PANTHER" id="PTHR14014:SF0">
    <property type="entry name" value="TELOMERE REPEATS-BINDING BOUQUET FORMATION PROTEIN 1"/>
    <property type="match status" value="1"/>
</dbReference>
<dbReference type="Gene3D" id="1.10.10.60">
    <property type="entry name" value="Homeodomain-like"/>
    <property type="match status" value="2"/>
</dbReference>
<feature type="domain" description="Myb-like" evidence="2">
    <location>
        <begin position="1376"/>
        <end position="1422"/>
    </location>
</feature>
<dbReference type="InterPro" id="IPR017930">
    <property type="entry name" value="Myb_dom"/>
</dbReference>
<dbReference type="InterPro" id="IPR016024">
    <property type="entry name" value="ARM-type_fold"/>
</dbReference>
<dbReference type="OrthoDB" id="608866at2759"/>
<dbReference type="Gene3D" id="1.25.10.10">
    <property type="entry name" value="Leucine-rich Repeat Variant"/>
    <property type="match status" value="1"/>
</dbReference>
<organism evidence="4 5">
    <name type="scientific">Mytilus galloprovincialis</name>
    <name type="common">Mediterranean mussel</name>
    <dbReference type="NCBI Taxonomy" id="29158"/>
    <lineage>
        <taxon>Eukaryota</taxon>
        <taxon>Metazoa</taxon>
        <taxon>Spiralia</taxon>
        <taxon>Lophotrochozoa</taxon>
        <taxon>Mollusca</taxon>
        <taxon>Bivalvia</taxon>
        <taxon>Autobranchia</taxon>
        <taxon>Pteriomorphia</taxon>
        <taxon>Mytilida</taxon>
        <taxon>Mytiloidea</taxon>
        <taxon>Mytilidae</taxon>
        <taxon>Mytilinae</taxon>
        <taxon>Mytilus</taxon>
    </lineage>
</organism>
<feature type="region of interest" description="Disordered" evidence="1">
    <location>
        <begin position="876"/>
        <end position="914"/>
    </location>
</feature>
<dbReference type="InterPro" id="IPR009057">
    <property type="entry name" value="Homeodomain-like_sf"/>
</dbReference>
<feature type="region of interest" description="Disordered" evidence="1">
    <location>
        <begin position="1246"/>
        <end position="1267"/>
    </location>
</feature>
<accession>A0A8B6F2E3</accession>